<feature type="domain" description="GST N-terminal" evidence="4">
    <location>
        <begin position="1"/>
        <end position="48"/>
    </location>
</feature>
<dbReference type="AlphaFoldDB" id="A0A1Z5KGC1"/>
<accession>A0A1Z5KGC1</accession>
<evidence type="ECO:0000313" key="5">
    <source>
        <dbReference type="EMBL" id="GAX25121.1"/>
    </source>
</evidence>
<dbReference type="InterPro" id="IPR036282">
    <property type="entry name" value="Glutathione-S-Trfase_C_sf"/>
</dbReference>
<reference evidence="5 6" key="1">
    <citation type="journal article" date="2015" name="Plant Cell">
        <title>Oil accumulation by the oleaginous diatom Fistulifera solaris as revealed by the genome and transcriptome.</title>
        <authorList>
            <person name="Tanaka T."/>
            <person name="Maeda Y."/>
            <person name="Veluchamy A."/>
            <person name="Tanaka M."/>
            <person name="Abida H."/>
            <person name="Marechal E."/>
            <person name="Bowler C."/>
            <person name="Muto M."/>
            <person name="Sunaga Y."/>
            <person name="Tanaka M."/>
            <person name="Yoshino T."/>
            <person name="Taniguchi T."/>
            <person name="Fukuda Y."/>
            <person name="Nemoto M."/>
            <person name="Matsumoto M."/>
            <person name="Wong P.S."/>
            <person name="Aburatani S."/>
            <person name="Fujibuchi W."/>
        </authorList>
    </citation>
    <scope>NUCLEOTIDE SEQUENCE [LARGE SCALE GENOMIC DNA]</scope>
    <source>
        <strain evidence="5 6">JPCC DA0580</strain>
    </source>
</reference>
<dbReference type="InterPro" id="IPR004045">
    <property type="entry name" value="Glutathione_S-Trfase_N"/>
</dbReference>
<keyword evidence="2" id="KW-0157">Chromophore</keyword>
<dbReference type="GO" id="GO:0004364">
    <property type="term" value="F:glutathione transferase activity"/>
    <property type="evidence" value="ECO:0007669"/>
    <property type="project" value="UniProtKB-EC"/>
</dbReference>
<proteinExistence type="inferred from homology"/>
<dbReference type="GO" id="GO:0005737">
    <property type="term" value="C:cytoplasm"/>
    <property type="evidence" value="ECO:0007669"/>
    <property type="project" value="TreeGrafter"/>
</dbReference>
<evidence type="ECO:0000313" key="6">
    <source>
        <dbReference type="Proteomes" id="UP000198406"/>
    </source>
</evidence>
<comment type="caution">
    <text evidence="5">The sequence shown here is derived from an EMBL/GenBank/DDBJ whole genome shotgun (WGS) entry which is preliminary data.</text>
</comment>
<keyword evidence="6" id="KW-1185">Reference proteome</keyword>
<keyword evidence="3" id="KW-0089">Bile pigment</keyword>
<dbReference type="OrthoDB" id="4951845at2759"/>
<protein>
    <submittedName>
        <fullName evidence="5">Glutathione S-transferase</fullName>
        <ecNumber evidence="5">2.5.1.18</ecNumber>
    </submittedName>
</protein>
<dbReference type="PANTHER" id="PTHR43968:SF14">
    <property type="entry name" value="GLUTATHIONE S-TRANSFERASE"/>
    <property type="match status" value="1"/>
</dbReference>
<name>A0A1Z5KGC1_FISSO</name>
<dbReference type="PANTHER" id="PTHR43968">
    <property type="match status" value="1"/>
</dbReference>
<sequence>MRCYGDKPASFMRMQPSGQIPVAVIDGKVYGQSNDILYVLEENFPQYKSLKPPKGKELKAQELLRLERQLFSAWMYWLTSGGGAGLRQRFVQVLQQVERELQSNGPFFIGKQVTTVDFMYASFLERMAASMLYYKGFVMRVAPGQATDYPAVNRWFDAMETLESYQLTKSDYYTHCWDLPPQLGGCVAEPAGDIYRRAIDGERLADNSRGSWELPLEPHNGGVEPDWIWAGDEASARREAAERLSANHIAIVRFAARGAGRKGMPPVSAPLADPNAVPSEAVIGSVDAILRIVCMALLEGTEQHSAALMQTVNIIHQAGKEFQNGVVDSLAYLRDRVGVPRDMKLPAARQLRAHLNWAIEKILDA</sequence>
<dbReference type="EMBL" id="BDSP01000219">
    <property type="protein sequence ID" value="GAX25121.1"/>
    <property type="molecule type" value="Genomic_DNA"/>
</dbReference>
<dbReference type="InterPro" id="IPR009050">
    <property type="entry name" value="Globin-like_sf"/>
</dbReference>
<evidence type="ECO:0000259" key="4">
    <source>
        <dbReference type="PROSITE" id="PS50404"/>
    </source>
</evidence>
<dbReference type="Gene3D" id="1.20.1050.10">
    <property type="match status" value="1"/>
</dbReference>
<keyword evidence="5" id="KW-0808">Transferase</keyword>
<dbReference type="SUPFAM" id="SSF47616">
    <property type="entry name" value="GST C-terminal domain-like"/>
    <property type="match status" value="1"/>
</dbReference>
<dbReference type="Pfam" id="PF13409">
    <property type="entry name" value="GST_N_2"/>
    <property type="match status" value="1"/>
</dbReference>
<dbReference type="Pfam" id="PF13410">
    <property type="entry name" value="GST_C_2"/>
    <property type="match status" value="1"/>
</dbReference>
<dbReference type="SUPFAM" id="SSF52833">
    <property type="entry name" value="Thioredoxin-like"/>
    <property type="match status" value="1"/>
</dbReference>
<dbReference type="PROSITE" id="PS50404">
    <property type="entry name" value="GST_NTER"/>
    <property type="match status" value="1"/>
</dbReference>
<dbReference type="Gene3D" id="1.10.490.20">
    <property type="entry name" value="Phycocyanins"/>
    <property type="match status" value="1"/>
</dbReference>
<dbReference type="InterPro" id="IPR038719">
    <property type="entry name" value="Phycobilisome_asu/bsu_sf"/>
</dbReference>
<evidence type="ECO:0000256" key="3">
    <source>
        <dbReference type="ARBA" id="ARBA00023307"/>
    </source>
</evidence>
<dbReference type="Gene3D" id="3.40.30.10">
    <property type="entry name" value="Glutaredoxin"/>
    <property type="match status" value="1"/>
</dbReference>
<evidence type="ECO:0000256" key="1">
    <source>
        <dbReference type="ARBA" id="ARBA00008182"/>
    </source>
</evidence>
<dbReference type="SUPFAM" id="SSF46458">
    <property type="entry name" value="Globin-like"/>
    <property type="match status" value="1"/>
</dbReference>
<dbReference type="EC" id="2.5.1.18" evidence="5"/>
<gene>
    <name evidence="5" type="ORF">FisN_10Lu348</name>
</gene>
<dbReference type="InterPro" id="IPR050983">
    <property type="entry name" value="GST_Omega/HSP26"/>
</dbReference>
<organism evidence="5 6">
    <name type="scientific">Fistulifera solaris</name>
    <name type="common">Oleaginous diatom</name>
    <dbReference type="NCBI Taxonomy" id="1519565"/>
    <lineage>
        <taxon>Eukaryota</taxon>
        <taxon>Sar</taxon>
        <taxon>Stramenopiles</taxon>
        <taxon>Ochrophyta</taxon>
        <taxon>Bacillariophyta</taxon>
        <taxon>Bacillariophyceae</taxon>
        <taxon>Bacillariophycidae</taxon>
        <taxon>Naviculales</taxon>
        <taxon>Naviculaceae</taxon>
        <taxon>Fistulifera</taxon>
    </lineage>
</organism>
<comment type="similarity">
    <text evidence="1">Belongs to the phycobiliprotein family.</text>
</comment>
<dbReference type="InParanoid" id="A0A1Z5KGC1"/>
<dbReference type="Proteomes" id="UP000198406">
    <property type="component" value="Unassembled WGS sequence"/>
</dbReference>
<dbReference type="InterPro" id="IPR036249">
    <property type="entry name" value="Thioredoxin-like_sf"/>
</dbReference>
<evidence type="ECO:0000256" key="2">
    <source>
        <dbReference type="ARBA" id="ARBA00022991"/>
    </source>
</evidence>